<dbReference type="HOGENOM" id="CLU_432399_0_0_1"/>
<feature type="region of interest" description="Disordered" evidence="1">
    <location>
        <begin position="325"/>
        <end position="355"/>
    </location>
</feature>
<feature type="region of interest" description="Disordered" evidence="1">
    <location>
        <begin position="1"/>
        <end position="263"/>
    </location>
</feature>
<feature type="compositionally biased region" description="Basic and acidic residues" evidence="1">
    <location>
        <begin position="78"/>
        <end position="91"/>
    </location>
</feature>
<feature type="compositionally biased region" description="Polar residues" evidence="1">
    <location>
        <begin position="325"/>
        <end position="342"/>
    </location>
</feature>
<evidence type="ECO:0000313" key="3">
    <source>
        <dbReference type="Proteomes" id="UP000007015"/>
    </source>
</evidence>
<feature type="region of interest" description="Disordered" evidence="1">
    <location>
        <begin position="367"/>
        <end position="388"/>
    </location>
</feature>
<dbReference type="Proteomes" id="UP000007015">
    <property type="component" value="Chromosome 4"/>
</dbReference>
<feature type="compositionally biased region" description="Pro residues" evidence="1">
    <location>
        <begin position="235"/>
        <end position="249"/>
    </location>
</feature>
<gene>
    <name evidence="2" type="ORF">OsI_17495</name>
</gene>
<dbReference type="Gramene" id="BGIOSGA017172-TA">
    <property type="protein sequence ID" value="BGIOSGA017172-PA"/>
    <property type="gene ID" value="BGIOSGA017172"/>
</dbReference>
<feature type="compositionally biased region" description="Acidic residues" evidence="1">
    <location>
        <begin position="190"/>
        <end position="199"/>
    </location>
</feature>
<dbReference type="OMA" id="PLMSENA"/>
<dbReference type="PANTHER" id="PTHR38371">
    <property type="entry name" value="RHO GTPASE-ACTIVATING PROTEIN"/>
    <property type="match status" value="1"/>
</dbReference>
<feature type="compositionally biased region" description="Polar residues" evidence="1">
    <location>
        <begin position="1"/>
        <end position="10"/>
    </location>
</feature>
<protein>
    <submittedName>
        <fullName evidence="2">Uncharacterized protein</fullName>
    </submittedName>
</protein>
<feature type="region of interest" description="Disordered" evidence="1">
    <location>
        <begin position="282"/>
        <end position="303"/>
    </location>
</feature>
<evidence type="ECO:0000313" key="2">
    <source>
        <dbReference type="EMBL" id="EEC78052.1"/>
    </source>
</evidence>
<dbReference type="EMBL" id="CM000129">
    <property type="protein sequence ID" value="EEC78052.1"/>
    <property type="molecule type" value="Genomic_DNA"/>
</dbReference>
<feature type="region of interest" description="Disordered" evidence="1">
    <location>
        <begin position="447"/>
        <end position="471"/>
    </location>
</feature>
<dbReference type="STRING" id="39946.B8AUW2"/>
<feature type="compositionally biased region" description="Basic residues" evidence="1">
    <location>
        <begin position="597"/>
        <end position="613"/>
    </location>
</feature>
<name>B8AUW2_ORYSI</name>
<feature type="region of interest" description="Disordered" evidence="1">
    <location>
        <begin position="589"/>
        <end position="624"/>
    </location>
</feature>
<feature type="compositionally biased region" description="Basic and acidic residues" evidence="1">
    <location>
        <begin position="110"/>
        <end position="129"/>
    </location>
</feature>
<evidence type="ECO:0000256" key="1">
    <source>
        <dbReference type="SAM" id="MobiDB-lite"/>
    </source>
</evidence>
<dbReference type="PANTHER" id="PTHR38371:SF1">
    <property type="entry name" value="RHO GTPASE-ACTIVATING PROTEIN"/>
    <property type="match status" value="1"/>
</dbReference>
<accession>B8AUW2</accession>
<sequence>MDFTAPSFSLGSEFDEPEEAVGYTAPDAPSFSLGIDFEGDGDESHLTDAGNGGEEQKRYEAPDAPSFSVGIDSDSDGGEERRREEQRRSYEAPDAPSFSLGIDSDGDGGDEPHLTNGGHREEQQRRYEAPDAPSFSLGIDFGDGDDEPRLPNASRQAPRYEAPDAPSFSLGFDDDEDDVLIGGSRHELGTVEEEDDDFVLADGQQQQQRRHETVVPDPAPPPPEMNRFKRLRRGPAPPSQAPTPPPHRTPAPATMEASPVVSSKAVLGDIGSFEDEIEDFTDEERFMRDVPPSVGSCITSSSSRFSHASNSKFSLMNHGVLMSQSTSKSKKFAQTPNYSASKSMEESSTKKLLPKTALSPMRKIHLLDSDSDSDDNKEMPGLQQNCKSKVSTVQHKGKAEMNDSWATPALDEFCNEYFKSVEDSRPSQQKEGNSFCGPKVIRSNYSVSETGGHFPHQSTPSGAVLEDNQTDSHPPAMHYFFHHDQLVRDLVRQRLKHFVPVGVDSRGNEQDGTQNLQYRSQTGRCAAENDRWVTPNKRMPVATQVGRRRVNPAGMSGSGHWLTGDDGKKLYISKDGQELTGRVAYRQYQRESGKGFRQSKKKSSAGTRAKKATTKSTRGREMPGGAARVLACPVAECFHAVRLLPVAEWPLPLLLIKMSAMTGRAAASFPRRASNG</sequence>
<reference evidence="2 3" key="1">
    <citation type="journal article" date="2005" name="PLoS Biol.">
        <title>The genomes of Oryza sativa: a history of duplications.</title>
        <authorList>
            <person name="Yu J."/>
            <person name="Wang J."/>
            <person name="Lin W."/>
            <person name="Li S."/>
            <person name="Li H."/>
            <person name="Zhou J."/>
            <person name="Ni P."/>
            <person name="Dong W."/>
            <person name="Hu S."/>
            <person name="Zeng C."/>
            <person name="Zhang J."/>
            <person name="Zhang Y."/>
            <person name="Li R."/>
            <person name="Xu Z."/>
            <person name="Li S."/>
            <person name="Li X."/>
            <person name="Zheng H."/>
            <person name="Cong L."/>
            <person name="Lin L."/>
            <person name="Yin J."/>
            <person name="Geng J."/>
            <person name="Li G."/>
            <person name="Shi J."/>
            <person name="Liu J."/>
            <person name="Lv H."/>
            <person name="Li J."/>
            <person name="Wang J."/>
            <person name="Deng Y."/>
            <person name="Ran L."/>
            <person name="Shi X."/>
            <person name="Wang X."/>
            <person name="Wu Q."/>
            <person name="Li C."/>
            <person name="Ren X."/>
            <person name="Wang J."/>
            <person name="Wang X."/>
            <person name="Li D."/>
            <person name="Liu D."/>
            <person name="Zhang X."/>
            <person name="Ji Z."/>
            <person name="Zhao W."/>
            <person name="Sun Y."/>
            <person name="Zhang Z."/>
            <person name="Bao J."/>
            <person name="Han Y."/>
            <person name="Dong L."/>
            <person name="Ji J."/>
            <person name="Chen P."/>
            <person name="Wu S."/>
            <person name="Liu J."/>
            <person name="Xiao Y."/>
            <person name="Bu D."/>
            <person name="Tan J."/>
            <person name="Yang L."/>
            <person name="Ye C."/>
            <person name="Zhang J."/>
            <person name="Xu J."/>
            <person name="Zhou Y."/>
            <person name="Yu Y."/>
            <person name="Zhang B."/>
            <person name="Zhuang S."/>
            <person name="Wei H."/>
            <person name="Liu B."/>
            <person name="Lei M."/>
            <person name="Yu H."/>
            <person name="Li Y."/>
            <person name="Xu H."/>
            <person name="Wei S."/>
            <person name="He X."/>
            <person name="Fang L."/>
            <person name="Zhang Z."/>
            <person name="Zhang Y."/>
            <person name="Huang X."/>
            <person name="Su Z."/>
            <person name="Tong W."/>
            <person name="Li J."/>
            <person name="Tong Z."/>
            <person name="Li S."/>
            <person name="Ye J."/>
            <person name="Wang L."/>
            <person name="Fang L."/>
            <person name="Lei T."/>
            <person name="Chen C."/>
            <person name="Chen H."/>
            <person name="Xu Z."/>
            <person name="Li H."/>
            <person name="Huang H."/>
            <person name="Zhang F."/>
            <person name="Xu H."/>
            <person name="Li N."/>
            <person name="Zhao C."/>
            <person name="Li S."/>
            <person name="Dong L."/>
            <person name="Huang Y."/>
            <person name="Li L."/>
            <person name="Xi Y."/>
            <person name="Qi Q."/>
            <person name="Li W."/>
            <person name="Zhang B."/>
            <person name="Hu W."/>
            <person name="Zhang Y."/>
            <person name="Tian X."/>
            <person name="Jiao Y."/>
            <person name="Liang X."/>
            <person name="Jin J."/>
            <person name="Gao L."/>
            <person name="Zheng W."/>
            <person name="Hao B."/>
            <person name="Liu S."/>
            <person name="Wang W."/>
            <person name="Yuan L."/>
            <person name="Cao M."/>
            <person name="McDermott J."/>
            <person name="Samudrala R."/>
            <person name="Wang J."/>
            <person name="Wong G.K."/>
            <person name="Yang H."/>
        </authorList>
    </citation>
    <scope>NUCLEOTIDE SEQUENCE [LARGE SCALE GENOMIC DNA]</scope>
    <source>
        <strain evidence="3">cv. 93-11</strain>
    </source>
</reference>
<keyword evidence="3" id="KW-1185">Reference proteome</keyword>
<organism evidence="2 3">
    <name type="scientific">Oryza sativa subsp. indica</name>
    <name type="common">Rice</name>
    <dbReference type="NCBI Taxonomy" id="39946"/>
    <lineage>
        <taxon>Eukaryota</taxon>
        <taxon>Viridiplantae</taxon>
        <taxon>Streptophyta</taxon>
        <taxon>Embryophyta</taxon>
        <taxon>Tracheophyta</taxon>
        <taxon>Spermatophyta</taxon>
        <taxon>Magnoliopsida</taxon>
        <taxon>Liliopsida</taxon>
        <taxon>Poales</taxon>
        <taxon>Poaceae</taxon>
        <taxon>BOP clade</taxon>
        <taxon>Oryzoideae</taxon>
        <taxon>Oryzeae</taxon>
        <taxon>Oryzinae</taxon>
        <taxon>Oryza</taxon>
        <taxon>Oryza sativa</taxon>
    </lineage>
</organism>
<dbReference type="AlphaFoldDB" id="B8AUW2"/>
<proteinExistence type="predicted"/>